<accession>A0A8S5UTQ0</accession>
<protein>
    <submittedName>
        <fullName evidence="1">Uncharacterized protein</fullName>
    </submittedName>
</protein>
<organism evidence="1">
    <name type="scientific">Myoviridae sp. ctYA416</name>
    <dbReference type="NCBI Taxonomy" id="2825125"/>
    <lineage>
        <taxon>Viruses</taxon>
        <taxon>Duplodnaviria</taxon>
        <taxon>Heunggongvirae</taxon>
        <taxon>Uroviricota</taxon>
        <taxon>Caudoviricetes</taxon>
    </lineage>
</organism>
<name>A0A8S5UTQ0_9CAUD</name>
<evidence type="ECO:0000313" key="1">
    <source>
        <dbReference type="EMBL" id="DAF97750.1"/>
    </source>
</evidence>
<proteinExistence type="predicted"/>
<sequence>MKNTTAILKKIYPLVEASLKKNTNKYKAYMGQFISVRSEDLYDIAPCRRIYFTENDTIELFKTLGIEYKTVSAYMQETYYAKISAFNPAAAKDETTAVLLCVLRYFWKIKDAKMIDLAIINLAFSGKFYPSIHYGFFKKVQPIEYRHIMDYVVNNMLSNKFDLKSKGNVIGAIKSIAGTWLEAYGNRFRDFEDEDCVYVIQQLHSRIKSFLKNIASLYYEAYENKSQYINYASDDYSDTSFRIAETDNIVAERIIDRAMTAITTQSVNYKYCKMSADSLVRTDEIKDIIEWIVKNDTKQLTTVREYISLIVYTYFEQSPNKDVRTVEFIKFSIQPKPNSKDKNILRIKEITEDWLMRSNSRYIHRKNRLATKNSYTRSVVMYFTLLIHYNAL</sequence>
<reference evidence="1" key="1">
    <citation type="journal article" date="2021" name="Proc. Natl. Acad. Sci. U.S.A.">
        <title>A Catalog of Tens of Thousands of Viruses from Human Metagenomes Reveals Hidden Associations with Chronic Diseases.</title>
        <authorList>
            <person name="Tisza M.J."/>
            <person name="Buck C.B."/>
        </authorList>
    </citation>
    <scope>NUCLEOTIDE SEQUENCE</scope>
    <source>
        <strain evidence="1">CtYA416</strain>
    </source>
</reference>
<dbReference type="EMBL" id="BK016136">
    <property type="protein sequence ID" value="DAF97750.1"/>
    <property type="molecule type" value="Genomic_DNA"/>
</dbReference>